<dbReference type="OrthoDB" id="673795at2759"/>
<reference evidence="7 8" key="1">
    <citation type="submission" date="2018-04" db="EMBL/GenBank/DDBJ databases">
        <authorList>
            <person name="Vogel A."/>
        </authorList>
    </citation>
    <scope>NUCLEOTIDE SEQUENCE [LARGE SCALE GENOMIC DNA]</scope>
</reference>
<evidence type="ECO:0000256" key="3">
    <source>
        <dbReference type="ARBA" id="ARBA00024186"/>
    </source>
</evidence>
<dbReference type="PANTHER" id="PTHR31908:SF9">
    <property type="entry name" value="PROTEIN CROWDED NUCLEI 3"/>
    <property type="match status" value="1"/>
</dbReference>
<evidence type="ECO:0000313" key="7">
    <source>
        <dbReference type="EMBL" id="VFQ66602.1"/>
    </source>
</evidence>
<name>A0A484KWU5_9ASTE</name>
<feature type="region of interest" description="Disordered" evidence="6">
    <location>
        <begin position="432"/>
        <end position="452"/>
    </location>
</feature>
<evidence type="ECO:0000256" key="4">
    <source>
        <dbReference type="ARBA" id="ARBA00024208"/>
    </source>
</evidence>
<sequence length="1147" mass="132927">MFTPQRKSPALTINPRVETGGPPRTPNPPTTGKGKAVAFIDGPPPPPPPVALLSDNVVMGVRDSESADDWRRFREAGLLDEASLERQDRKALIEKTERLERELFDYQYNMGLLLIEKKEWTSRFDELEDELAEAREILKREKTAHMIAIGEVEKREEKLRNALGYEKQCVTDLERALRETQAEYEQLKLASEIKLADASALKAGIQDQSIEVREKLHMADAKLAESNRKNLELDMKLHELEARESVLKRERLSFDTEREAHEITFFKHKEDLRQWEIKLQEREEKLCDGRRFLNEREEKINELDRILKQKEKNLEEEQKKLDIAKSSLEERDLDVKSRLEKIIANEQDADNLKKYMELKENELNALAERLSRREKVEIQKLVDQQRERLDAELQKFEMELEEKRKHLDEELKTKRDDWERKETELSHLEGKIKKQEQALDKKSERVKEREKDIDSKLKSLKEKEKSIMSEENRLEMMKKEISSDKDSLLALKDKIEKMKSDINEKEVQICEEAEKLRITEADRAEHLRLQAELKQAIEKCRIEQEMLLKQSEELKEDKKKFEEEWELLDEKRAAVLKDLDNIREEKAMLERIQHDTEEQIRNKKTATEEYIKRELEAIKIEKESFAAMMKQERLMLSEKADNDYNQLLHGFETRRLDLETDLRNKQEEMERTFQEKKRAFDEERERELSQLHSLKDAAKKELEEVSFERLRLEKEKQEVSANRKKLEEHQLEIRKDIDDLAILSKKLKGQREHFVKERCQFLTLVERIKNCDQCRETAHNFTFSEVNLMEMENSEASLSALGDEILQKVASFVEKSPIAAEQKLSDSGGRVSWLRKCTTKIFKLSPNKTTQNLESTSYAAEENRWHDSSIDVDIRDSEGPGSTHADNIYKKRDDVPEESQQSGLSIRHTRGKKPNGGIRRTRSVKEVVEDAKVILGNTSESMQPDDNHSRDLVEVSRANSSTATTRRKRTRGQGSKLSSAEPDADESEGHSESVTTGGRRKRSQTTAPSGVHNNSLGTRYNLRNRNPGTTAGKGKTGVDEQNNGNLEVIAETTDAPSTRAPEIAEQNGHQTTSVQFSNAKVIERRTVFSSGGPKTKTPEDEESLPPEFNEEDNSTLTPEGEENDSDEESDDRGQASIGKKLWTFFTS</sequence>
<feature type="coiled-coil region" evidence="5">
    <location>
        <begin position="82"/>
        <end position="144"/>
    </location>
</feature>
<keyword evidence="1 5" id="KW-0175">Coiled coil</keyword>
<dbReference type="GO" id="GO:0006997">
    <property type="term" value="P:nucleus organization"/>
    <property type="evidence" value="ECO:0007669"/>
    <property type="project" value="InterPro"/>
</dbReference>
<dbReference type="EMBL" id="OOIL02000559">
    <property type="protein sequence ID" value="VFQ66602.1"/>
    <property type="molecule type" value="Genomic_DNA"/>
</dbReference>
<gene>
    <name evidence="7" type="ORF">CCAM_LOCUS8378</name>
</gene>
<feature type="compositionally biased region" description="Basic and acidic residues" evidence="6">
    <location>
        <begin position="923"/>
        <end position="932"/>
    </location>
</feature>
<comment type="subcellular location">
    <subcellularLocation>
        <location evidence="3">Nucleus lamina</location>
    </subcellularLocation>
</comment>
<dbReference type="Proteomes" id="UP000595140">
    <property type="component" value="Unassembled WGS sequence"/>
</dbReference>
<dbReference type="AlphaFoldDB" id="A0A484KWU5"/>
<feature type="region of interest" description="Disordered" evidence="6">
    <location>
        <begin position="1"/>
        <end position="48"/>
    </location>
</feature>
<comment type="similarity">
    <text evidence="4">Belongs to the CRWN family.</text>
</comment>
<dbReference type="GO" id="GO:0005652">
    <property type="term" value="C:nuclear lamina"/>
    <property type="evidence" value="ECO:0007669"/>
    <property type="project" value="UniProtKB-SubCell"/>
</dbReference>
<evidence type="ECO:0000313" key="8">
    <source>
        <dbReference type="Proteomes" id="UP000595140"/>
    </source>
</evidence>
<feature type="compositionally biased region" description="Polar residues" evidence="6">
    <location>
        <begin position="1004"/>
        <end position="1029"/>
    </location>
</feature>
<feature type="coiled-coil region" evidence="5">
    <location>
        <begin position="537"/>
        <end position="609"/>
    </location>
</feature>
<feature type="compositionally biased region" description="Acidic residues" evidence="6">
    <location>
        <begin position="1099"/>
        <end position="1130"/>
    </location>
</feature>
<evidence type="ECO:0000256" key="2">
    <source>
        <dbReference type="ARBA" id="ARBA00023242"/>
    </source>
</evidence>
<dbReference type="PANTHER" id="PTHR31908">
    <property type="entry name" value="PROTEIN CROWDED NUCLEI 4"/>
    <property type="match status" value="1"/>
</dbReference>
<feature type="region of interest" description="Disordered" evidence="6">
    <location>
        <begin position="1053"/>
        <end position="1147"/>
    </location>
</feature>
<accession>A0A484KWU5</accession>
<evidence type="ECO:0000256" key="1">
    <source>
        <dbReference type="ARBA" id="ARBA00023054"/>
    </source>
</evidence>
<feature type="compositionally biased region" description="Basic and acidic residues" evidence="6">
    <location>
        <begin position="945"/>
        <end position="954"/>
    </location>
</feature>
<feature type="compositionally biased region" description="Polar residues" evidence="6">
    <location>
        <begin position="1067"/>
        <end position="1078"/>
    </location>
</feature>
<feature type="region of interest" description="Disordered" evidence="6">
    <location>
        <begin position="871"/>
        <end position="1041"/>
    </location>
</feature>
<keyword evidence="2" id="KW-0539">Nucleus</keyword>
<keyword evidence="8" id="KW-1185">Reference proteome</keyword>
<protein>
    <recommendedName>
        <fullName evidence="9">Nuclear matrix constituent protein 1-like protein</fullName>
    </recommendedName>
</protein>
<evidence type="ECO:0008006" key="9">
    <source>
        <dbReference type="Google" id="ProtNLM"/>
    </source>
</evidence>
<evidence type="ECO:0000256" key="6">
    <source>
        <dbReference type="SAM" id="MobiDB-lite"/>
    </source>
</evidence>
<evidence type="ECO:0000256" key="5">
    <source>
        <dbReference type="SAM" id="Coils"/>
    </source>
</evidence>
<feature type="coiled-coil region" evidence="5">
    <location>
        <begin position="648"/>
        <end position="732"/>
    </location>
</feature>
<organism evidence="7 8">
    <name type="scientific">Cuscuta campestris</name>
    <dbReference type="NCBI Taxonomy" id="132261"/>
    <lineage>
        <taxon>Eukaryota</taxon>
        <taxon>Viridiplantae</taxon>
        <taxon>Streptophyta</taxon>
        <taxon>Embryophyta</taxon>
        <taxon>Tracheophyta</taxon>
        <taxon>Spermatophyta</taxon>
        <taxon>Magnoliopsida</taxon>
        <taxon>eudicotyledons</taxon>
        <taxon>Gunneridae</taxon>
        <taxon>Pentapetalae</taxon>
        <taxon>asterids</taxon>
        <taxon>lamiids</taxon>
        <taxon>Solanales</taxon>
        <taxon>Convolvulaceae</taxon>
        <taxon>Cuscuteae</taxon>
        <taxon>Cuscuta</taxon>
        <taxon>Cuscuta subgen. Grammica</taxon>
        <taxon>Cuscuta sect. Cleistogrammica</taxon>
    </lineage>
</organism>
<proteinExistence type="inferred from homology"/>
<dbReference type="InterPro" id="IPR040418">
    <property type="entry name" value="CRWN"/>
</dbReference>